<evidence type="ECO:0000256" key="1">
    <source>
        <dbReference type="SAM" id="MobiDB-lite"/>
    </source>
</evidence>
<name>W2Y0B8_PHYNI</name>
<accession>W2Y0B8</accession>
<gene>
    <name evidence="2" type="ORF">F442_22628</name>
</gene>
<dbReference type="AlphaFoldDB" id="W2Y0B8"/>
<proteinExistence type="predicted"/>
<evidence type="ECO:0000313" key="2">
    <source>
        <dbReference type="EMBL" id="ETP28088.1"/>
    </source>
</evidence>
<evidence type="ECO:0000313" key="3">
    <source>
        <dbReference type="Proteomes" id="UP000018948"/>
    </source>
</evidence>
<feature type="region of interest" description="Disordered" evidence="1">
    <location>
        <begin position="111"/>
        <end position="164"/>
    </location>
</feature>
<sequence>QCRSKYSRIMTDYDAFKRVCDLSGAGWCSETNSPTLDEDGWRTLAQTQPRNTGLYKRFRGEGFAHATMCSLLAGNSRATAEDAEMVTQLDASSLLLSFPDHVDDTETFPSAAESAEVHEPTGGDGQEQRGNSLPPFFPPSATQRIGRVKRYRDGRTKSKDSEANDDARASIVSFMRTAEVYFQMKMSMLQRGIHH</sequence>
<comment type="caution">
    <text evidence="2">The sequence shown here is derived from an EMBL/GenBank/DDBJ whole genome shotgun (WGS) entry which is preliminary data.</text>
</comment>
<organism evidence="2 3">
    <name type="scientific">Phytophthora nicotianae P10297</name>
    <dbReference type="NCBI Taxonomy" id="1317064"/>
    <lineage>
        <taxon>Eukaryota</taxon>
        <taxon>Sar</taxon>
        <taxon>Stramenopiles</taxon>
        <taxon>Oomycota</taxon>
        <taxon>Peronosporomycetes</taxon>
        <taxon>Peronosporales</taxon>
        <taxon>Peronosporaceae</taxon>
        <taxon>Phytophthora</taxon>
    </lineage>
</organism>
<dbReference type="Proteomes" id="UP000018948">
    <property type="component" value="Unassembled WGS sequence"/>
</dbReference>
<dbReference type="EMBL" id="ANIY01005142">
    <property type="protein sequence ID" value="ETP28088.1"/>
    <property type="molecule type" value="Genomic_DNA"/>
</dbReference>
<feature type="non-terminal residue" evidence="2">
    <location>
        <position position="1"/>
    </location>
</feature>
<protein>
    <recommendedName>
        <fullName evidence="4">Myb/SANT-like domain-containing protein</fullName>
    </recommendedName>
</protein>
<evidence type="ECO:0008006" key="4">
    <source>
        <dbReference type="Google" id="ProtNLM"/>
    </source>
</evidence>
<feature type="compositionally biased region" description="Basic and acidic residues" evidence="1">
    <location>
        <begin position="151"/>
        <end position="164"/>
    </location>
</feature>
<reference evidence="2 3" key="1">
    <citation type="submission" date="2013-11" db="EMBL/GenBank/DDBJ databases">
        <title>The Genome Sequence of Phytophthora parasitica P10297.</title>
        <authorList>
            <consortium name="The Broad Institute Genomics Platform"/>
            <person name="Russ C."/>
            <person name="Tyler B."/>
            <person name="Panabieres F."/>
            <person name="Shan W."/>
            <person name="Tripathy S."/>
            <person name="Grunwald N."/>
            <person name="Machado M."/>
            <person name="Johnson C.S."/>
            <person name="Walker B."/>
            <person name="Young S.K."/>
            <person name="Zeng Q."/>
            <person name="Gargeya S."/>
            <person name="Fitzgerald M."/>
            <person name="Haas B."/>
            <person name="Abouelleil A."/>
            <person name="Allen A.W."/>
            <person name="Alvarado L."/>
            <person name="Arachchi H.M."/>
            <person name="Berlin A.M."/>
            <person name="Chapman S.B."/>
            <person name="Gainer-Dewar J."/>
            <person name="Goldberg J."/>
            <person name="Griggs A."/>
            <person name="Gujja S."/>
            <person name="Hansen M."/>
            <person name="Howarth C."/>
            <person name="Imamovic A."/>
            <person name="Ireland A."/>
            <person name="Larimer J."/>
            <person name="McCowan C."/>
            <person name="Murphy C."/>
            <person name="Pearson M."/>
            <person name="Poon T.W."/>
            <person name="Priest M."/>
            <person name="Roberts A."/>
            <person name="Saif S."/>
            <person name="Shea T."/>
            <person name="Sisk P."/>
            <person name="Sykes S."/>
            <person name="Wortman J."/>
            <person name="Nusbaum C."/>
            <person name="Birren B."/>
        </authorList>
    </citation>
    <scope>NUCLEOTIDE SEQUENCE [LARGE SCALE GENOMIC DNA]</scope>
    <source>
        <strain evidence="2 3">P10297</strain>
    </source>
</reference>
<dbReference type="OrthoDB" id="118831at2759"/>